<dbReference type="Pfam" id="PF04188">
    <property type="entry name" value="Mannosyl_trans2"/>
    <property type="match status" value="1"/>
</dbReference>
<evidence type="ECO:0000256" key="3">
    <source>
        <dbReference type="ARBA" id="ARBA00022502"/>
    </source>
</evidence>
<feature type="transmembrane region" description="Helical" evidence="10">
    <location>
        <begin position="185"/>
        <end position="210"/>
    </location>
</feature>
<dbReference type="GO" id="GO:0004376">
    <property type="term" value="F:GPI mannosyltransferase activity"/>
    <property type="evidence" value="ECO:0007669"/>
    <property type="project" value="InterPro"/>
</dbReference>
<dbReference type="GO" id="GO:0016020">
    <property type="term" value="C:membrane"/>
    <property type="evidence" value="ECO:0007669"/>
    <property type="project" value="GOC"/>
</dbReference>
<protein>
    <recommendedName>
        <fullName evidence="13">Glycosyltransferase RgtA/B/C/D-like domain-containing protein</fullName>
    </recommendedName>
</protein>
<keyword evidence="7" id="KW-0256">Endoplasmic reticulum</keyword>
<evidence type="ECO:0000256" key="2">
    <source>
        <dbReference type="ARBA" id="ARBA00004687"/>
    </source>
</evidence>
<evidence type="ECO:0000313" key="11">
    <source>
        <dbReference type="EMBL" id="KKQ96478.1"/>
    </source>
</evidence>
<evidence type="ECO:0000256" key="8">
    <source>
        <dbReference type="ARBA" id="ARBA00022989"/>
    </source>
</evidence>
<feature type="transmembrane region" description="Helical" evidence="10">
    <location>
        <begin position="12"/>
        <end position="35"/>
    </location>
</feature>
<dbReference type="PANTHER" id="PTHR12468">
    <property type="entry name" value="GPI MANNOSYLTRANSFERASE 2"/>
    <property type="match status" value="1"/>
</dbReference>
<keyword evidence="6 10" id="KW-0812">Transmembrane</keyword>
<evidence type="ECO:0000256" key="1">
    <source>
        <dbReference type="ARBA" id="ARBA00004477"/>
    </source>
</evidence>
<dbReference type="GO" id="GO:0000009">
    <property type="term" value="F:alpha-1,6-mannosyltransferase activity"/>
    <property type="evidence" value="ECO:0007669"/>
    <property type="project" value="InterPro"/>
</dbReference>
<dbReference type="Proteomes" id="UP000034325">
    <property type="component" value="Unassembled WGS sequence"/>
</dbReference>
<gene>
    <name evidence="11" type="ORF">UT23_C0030G0003</name>
</gene>
<keyword evidence="3" id="KW-0337">GPI-anchor biosynthesis</keyword>
<dbReference type="GO" id="GO:0006506">
    <property type="term" value="P:GPI anchor biosynthetic process"/>
    <property type="evidence" value="ECO:0007669"/>
    <property type="project" value="UniProtKB-UniPathway"/>
</dbReference>
<dbReference type="EMBL" id="LBWA01000030">
    <property type="protein sequence ID" value="KKQ96478.1"/>
    <property type="molecule type" value="Genomic_DNA"/>
</dbReference>
<evidence type="ECO:0000256" key="7">
    <source>
        <dbReference type="ARBA" id="ARBA00022824"/>
    </source>
</evidence>
<dbReference type="AlphaFoldDB" id="A0A0G0LX12"/>
<comment type="pathway">
    <text evidence="2">Glycolipid biosynthesis; glycosylphosphatidylinositol-anchor biosynthesis.</text>
</comment>
<name>A0A0G0LX12_9BACT</name>
<comment type="caution">
    <text evidence="11">The sequence shown here is derived from an EMBL/GenBank/DDBJ whole genome shotgun (WGS) entry which is preliminary data.</text>
</comment>
<dbReference type="UniPathway" id="UPA00196"/>
<evidence type="ECO:0000256" key="9">
    <source>
        <dbReference type="ARBA" id="ARBA00023136"/>
    </source>
</evidence>
<sequence length="389" mass="44629">MKKSEVFFIIRSFILWRVALFFVAYLAIYFIPIFGASFPYYDRVLEITHLPNWIWGFGNFDGVHYLRIAQDGYVAAFSQAFFPLFPLLIRTIASFVPKNAMLDTAIYTDPAFFYSGLVLANSIFLAALFVFYKLIRLDFTKLEAKRSIVFLLVFPTSFYFGSVYTESLFLLFTVASIYFVRKRSFILSGVFVSLATLTRIFGALLIIVYLIEVVRNKSKNKFLPALGLMIAPLGILAYTLYLKANFGDPLYFLTVQPMFGAERSSGQIILLPQVMYRYLKIFLATNISTLPFWNAMLEALFTIVPLVILVLFLKKMRFSYWFFCVSALILPTLTGTFSSMPRYALMAFLMIPYLANIVRNKKNFFILASILGVLAVILTTLFIRGYWVA</sequence>
<organism evidence="11 12">
    <name type="scientific">Candidatus Woesebacteria bacterium GW2011_GWA1_39_12</name>
    <dbReference type="NCBI Taxonomy" id="1618549"/>
    <lineage>
        <taxon>Bacteria</taxon>
        <taxon>Candidatus Woeseibacteriota</taxon>
    </lineage>
</organism>
<keyword evidence="9 10" id="KW-0472">Membrane</keyword>
<dbReference type="GO" id="GO:0031501">
    <property type="term" value="C:mannosyltransferase complex"/>
    <property type="evidence" value="ECO:0007669"/>
    <property type="project" value="TreeGrafter"/>
</dbReference>
<evidence type="ECO:0000256" key="10">
    <source>
        <dbReference type="SAM" id="Phobius"/>
    </source>
</evidence>
<feature type="transmembrane region" description="Helical" evidence="10">
    <location>
        <begin position="320"/>
        <end position="337"/>
    </location>
</feature>
<keyword evidence="8 10" id="KW-1133">Transmembrane helix</keyword>
<feature type="transmembrane region" description="Helical" evidence="10">
    <location>
        <begin position="292"/>
        <end position="313"/>
    </location>
</feature>
<accession>A0A0G0LX12</accession>
<feature type="transmembrane region" description="Helical" evidence="10">
    <location>
        <begin position="365"/>
        <end position="387"/>
    </location>
</feature>
<proteinExistence type="predicted"/>
<feature type="transmembrane region" description="Helical" evidence="10">
    <location>
        <begin position="222"/>
        <end position="241"/>
    </location>
</feature>
<dbReference type="PANTHER" id="PTHR12468:SF2">
    <property type="entry name" value="GPI MANNOSYLTRANSFERASE 2"/>
    <property type="match status" value="1"/>
</dbReference>
<reference evidence="11 12" key="1">
    <citation type="journal article" date="2015" name="Nature">
        <title>rRNA introns, odd ribosomes, and small enigmatic genomes across a large radiation of phyla.</title>
        <authorList>
            <person name="Brown C.T."/>
            <person name="Hug L.A."/>
            <person name="Thomas B.C."/>
            <person name="Sharon I."/>
            <person name="Castelle C.J."/>
            <person name="Singh A."/>
            <person name="Wilkins M.J."/>
            <person name="Williams K.H."/>
            <person name="Banfield J.F."/>
        </authorList>
    </citation>
    <scope>NUCLEOTIDE SEQUENCE [LARGE SCALE GENOMIC DNA]</scope>
</reference>
<feature type="transmembrane region" description="Helical" evidence="10">
    <location>
        <begin position="147"/>
        <end position="179"/>
    </location>
</feature>
<evidence type="ECO:0000256" key="5">
    <source>
        <dbReference type="ARBA" id="ARBA00022679"/>
    </source>
</evidence>
<feature type="transmembrane region" description="Helical" evidence="10">
    <location>
        <begin position="111"/>
        <end position="135"/>
    </location>
</feature>
<feature type="transmembrane region" description="Helical" evidence="10">
    <location>
        <begin position="343"/>
        <end position="358"/>
    </location>
</feature>
<evidence type="ECO:0000256" key="6">
    <source>
        <dbReference type="ARBA" id="ARBA00022692"/>
    </source>
</evidence>
<evidence type="ECO:0000256" key="4">
    <source>
        <dbReference type="ARBA" id="ARBA00022676"/>
    </source>
</evidence>
<keyword evidence="5" id="KW-0808">Transferase</keyword>
<dbReference type="InterPro" id="IPR007315">
    <property type="entry name" value="PIG-V/Gpi18"/>
</dbReference>
<keyword evidence="4" id="KW-0328">Glycosyltransferase</keyword>
<comment type="subcellular location">
    <subcellularLocation>
        <location evidence="1">Endoplasmic reticulum membrane</location>
        <topology evidence="1">Multi-pass membrane protein</topology>
    </subcellularLocation>
</comment>
<evidence type="ECO:0000313" key="12">
    <source>
        <dbReference type="Proteomes" id="UP000034325"/>
    </source>
</evidence>
<evidence type="ECO:0008006" key="13">
    <source>
        <dbReference type="Google" id="ProtNLM"/>
    </source>
</evidence>